<feature type="region of interest" description="Disordered" evidence="1">
    <location>
        <begin position="1"/>
        <end position="28"/>
    </location>
</feature>
<gene>
    <name evidence="2" type="ORF">P5G49_14365</name>
</gene>
<comment type="caution">
    <text evidence="2">The sequence shown here is derived from an EMBL/GenBank/DDBJ whole genome shotgun (WGS) entry which is preliminary data.</text>
</comment>
<protein>
    <submittedName>
        <fullName evidence="2">Uncharacterized protein</fullName>
    </submittedName>
</protein>
<organism evidence="2 3">
    <name type="scientific">Sporosarcina highlanderae</name>
    <dbReference type="NCBI Taxonomy" id="3035916"/>
    <lineage>
        <taxon>Bacteria</taxon>
        <taxon>Bacillati</taxon>
        <taxon>Bacillota</taxon>
        <taxon>Bacilli</taxon>
        <taxon>Bacillales</taxon>
        <taxon>Caryophanaceae</taxon>
        <taxon>Sporosarcina</taxon>
    </lineage>
</organism>
<dbReference type="Proteomes" id="UP001175097">
    <property type="component" value="Unassembled WGS sequence"/>
</dbReference>
<evidence type="ECO:0000256" key="1">
    <source>
        <dbReference type="SAM" id="MobiDB-lite"/>
    </source>
</evidence>
<proteinExistence type="predicted"/>
<evidence type="ECO:0000313" key="3">
    <source>
        <dbReference type="Proteomes" id="UP001175097"/>
    </source>
</evidence>
<dbReference type="EMBL" id="JAROCC010000012">
    <property type="protein sequence ID" value="MDN4608642.1"/>
    <property type="molecule type" value="Genomic_DNA"/>
</dbReference>
<reference evidence="2" key="1">
    <citation type="submission" date="2023-03" db="EMBL/GenBank/DDBJ databases">
        <title>MT1 and MT2 Draft Genomes of Novel Species.</title>
        <authorList>
            <person name="Venkateswaran K."/>
        </authorList>
    </citation>
    <scope>NUCLEOTIDE SEQUENCE</scope>
    <source>
        <strain evidence="2">F6_3S_P_2</strain>
    </source>
</reference>
<accession>A0ABT8JWC5</accession>
<evidence type="ECO:0000313" key="2">
    <source>
        <dbReference type="EMBL" id="MDN4608642.1"/>
    </source>
</evidence>
<keyword evidence="3" id="KW-1185">Reference proteome</keyword>
<name>A0ABT8JWC5_9BACL</name>
<sequence length="94" mass="10955">MLTRQDKAIQRHYADKLKRQQRAKLESEAAERAAQLRAAENQATAEEIERQLRADREQKRAQLAEAEAAARKLGTVQSRVEYAKLKRELDFYNE</sequence>
<dbReference type="RefSeq" id="WP_301244844.1">
    <property type="nucleotide sequence ID" value="NZ_JAROCC010000012.1"/>
</dbReference>